<keyword evidence="1" id="KW-0812">Transmembrane</keyword>
<keyword evidence="1" id="KW-1133">Transmembrane helix</keyword>
<dbReference type="EMBL" id="KZ150086">
    <property type="protein sequence ID" value="PZC73773.1"/>
    <property type="molecule type" value="Genomic_DNA"/>
</dbReference>
<reference evidence="2 3" key="1">
    <citation type="journal article" date="2017" name="BMC Biol.">
        <title>Genomic innovations, transcriptional plasticity and gene loss underlying the evolution and divergence of two highly polyphagous and invasive Helicoverpa pest species.</title>
        <authorList>
            <person name="Pearce S.L."/>
            <person name="Clarke D.F."/>
            <person name="East P.D."/>
            <person name="Elfekih S."/>
            <person name="Gordon K.H."/>
            <person name="Jermiin L.S."/>
            <person name="McGaughran A."/>
            <person name="Oakeshott J.G."/>
            <person name="Papanikolaou A."/>
            <person name="Perera O.P."/>
            <person name="Rane R.V."/>
            <person name="Richards S."/>
            <person name="Tay W.T."/>
            <person name="Walsh T.K."/>
            <person name="Anderson A."/>
            <person name="Anderson C.J."/>
            <person name="Asgari S."/>
            <person name="Board P.G."/>
            <person name="Bretschneider A."/>
            <person name="Campbell P.M."/>
            <person name="Chertemps T."/>
            <person name="Christeller J.T."/>
            <person name="Coppin C.W."/>
            <person name="Downes S.J."/>
            <person name="Duan G."/>
            <person name="Farnsworth C.A."/>
            <person name="Good R.T."/>
            <person name="Han L.B."/>
            <person name="Han Y.C."/>
            <person name="Hatje K."/>
            <person name="Horne I."/>
            <person name="Huang Y.P."/>
            <person name="Hughes D.S."/>
            <person name="Jacquin-Joly E."/>
            <person name="James W."/>
            <person name="Jhangiani S."/>
            <person name="Kollmar M."/>
            <person name="Kuwar S.S."/>
            <person name="Li S."/>
            <person name="Liu N.Y."/>
            <person name="Maibeche M.T."/>
            <person name="Miller J.R."/>
            <person name="Montagne N."/>
            <person name="Perry T."/>
            <person name="Qu J."/>
            <person name="Song S.V."/>
            <person name="Sutton G.G."/>
            <person name="Vogel H."/>
            <person name="Walenz B.P."/>
            <person name="Xu W."/>
            <person name="Zhang H.J."/>
            <person name="Zou Z."/>
            <person name="Batterham P."/>
            <person name="Edwards O.R."/>
            <person name="Feyereisen R."/>
            <person name="Gibbs R.A."/>
            <person name="Heckel D.G."/>
            <person name="McGrath A."/>
            <person name="Robin C."/>
            <person name="Scherer S.E."/>
            <person name="Worley K.C."/>
            <person name="Wu Y.D."/>
        </authorList>
    </citation>
    <scope>NUCLEOTIDE SEQUENCE [LARGE SCALE GENOMIC DNA]</scope>
    <source>
        <strain evidence="2">Harm_GR_Male_#8</strain>
        <tissue evidence="2">Whole organism</tissue>
    </source>
</reference>
<dbReference type="OrthoDB" id="7184365at2759"/>
<accession>A0A2W1BQ01</accession>
<evidence type="ECO:0000313" key="3">
    <source>
        <dbReference type="Proteomes" id="UP000249218"/>
    </source>
</evidence>
<organism evidence="2 3">
    <name type="scientific">Helicoverpa armigera</name>
    <name type="common">Cotton bollworm</name>
    <name type="synonym">Heliothis armigera</name>
    <dbReference type="NCBI Taxonomy" id="29058"/>
    <lineage>
        <taxon>Eukaryota</taxon>
        <taxon>Metazoa</taxon>
        <taxon>Ecdysozoa</taxon>
        <taxon>Arthropoda</taxon>
        <taxon>Hexapoda</taxon>
        <taxon>Insecta</taxon>
        <taxon>Pterygota</taxon>
        <taxon>Neoptera</taxon>
        <taxon>Endopterygota</taxon>
        <taxon>Lepidoptera</taxon>
        <taxon>Glossata</taxon>
        <taxon>Ditrysia</taxon>
        <taxon>Noctuoidea</taxon>
        <taxon>Noctuidae</taxon>
        <taxon>Heliothinae</taxon>
        <taxon>Helicoverpa</taxon>
    </lineage>
</organism>
<keyword evidence="1" id="KW-0472">Membrane</keyword>
<protein>
    <submittedName>
        <fullName evidence="2">Uncharacterized protein</fullName>
    </submittedName>
</protein>
<dbReference type="Proteomes" id="UP000249218">
    <property type="component" value="Unassembled WGS sequence"/>
</dbReference>
<sequence>MFVKVMFKKKKLNCGLKIGLCIYVILILTIQTDCKNIKVEDPTTHKSRDTDEVFIVHPGKYSPVPFQYEREQWMNAEYVDVCYDDYTKCMTSQISPTPVCVFHKQSLVPGQTEYKYQTSYCDSYMENCRIGYRYWRLLGFGKCDLTSTWVYGENEIIEI</sequence>
<gene>
    <name evidence="2" type="primary">HaOG208805</name>
    <name evidence="2" type="ORF">B5X24_HaOG208805</name>
</gene>
<name>A0A2W1BQ01_HELAM</name>
<feature type="transmembrane region" description="Helical" evidence="1">
    <location>
        <begin position="12"/>
        <end position="30"/>
    </location>
</feature>
<keyword evidence="3" id="KW-1185">Reference proteome</keyword>
<evidence type="ECO:0000256" key="1">
    <source>
        <dbReference type="SAM" id="Phobius"/>
    </source>
</evidence>
<dbReference type="AlphaFoldDB" id="A0A2W1BQ01"/>
<proteinExistence type="predicted"/>
<evidence type="ECO:0000313" key="2">
    <source>
        <dbReference type="EMBL" id="PZC73773.1"/>
    </source>
</evidence>